<reference evidence="1 2" key="1">
    <citation type="journal article" date="2014" name="Proc. Natl. Acad. Sci. U.S.A.">
        <title>Functional type 2 photosynthetic reaction centers found in the rare bacterial phylum Gemmatimonadetes.</title>
        <authorList>
            <person name="Zeng Y."/>
            <person name="Feng F."/>
            <person name="Medova H."/>
            <person name="Dean J."/>
            <person name="Koblizek M."/>
        </authorList>
    </citation>
    <scope>NUCLEOTIDE SEQUENCE [LARGE SCALE GENOMIC DNA]</scope>
    <source>
        <strain evidence="1 2">AP64</strain>
    </source>
</reference>
<evidence type="ECO:0000313" key="2">
    <source>
        <dbReference type="Proteomes" id="UP000076404"/>
    </source>
</evidence>
<evidence type="ECO:0008006" key="3">
    <source>
        <dbReference type="Google" id="ProtNLM"/>
    </source>
</evidence>
<dbReference type="InterPro" id="IPR017495">
    <property type="entry name" value="PuhC"/>
</dbReference>
<gene>
    <name evidence="1" type="ORF">GEMMAAP_06450</name>
</gene>
<sequence length="147" mass="15739">MAGLLIATVFALAIAARFFGFGAFRELPTTILIERSLRFEDAPNQGITVIDASTNKVAVVLEPGSNGFLRGALRALTRSRRAAGIGSSEPFRVVRYTDGRLVLHDDATGQQITITSFGPTQIESFDNLLKEKPGPGPTVAPPFVPVQ</sequence>
<dbReference type="KEGG" id="gph:GEMMAAP_06450"/>
<dbReference type="AlphaFoldDB" id="A0A143BNM9"/>
<accession>A0A143BNM9</accession>
<dbReference type="eggNOG" id="ENOG5032YH7">
    <property type="taxonomic scope" value="Bacteria"/>
</dbReference>
<evidence type="ECO:0000313" key="1">
    <source>
        <dbReference type="EMBL" id="AMW06618.1"/>
    </source>
</evidence>
<proteinExistence type="predicted"/>
<dbReference type="NCBIfam" id="TIGR03054">
    <property type="entry name" value="photo_alph_chp1"/>
    <property type="match status" value="1"/>
</dbReference>
<reference evidence="1 2" key="2">
    <citation type="journal article" date="2016" name="Environ. Microbiol. Rep.">
        <title>Metagenomic evidence for the presence of phototrophic Gemmatimonadetes bacteria in diverse environments.</title>
        <authorList>
            <person name="Zeng Y."/>
            <person name="Baumbach J."/>
            <person name="Barbosa E.G."/>
            <person name="Azevedo V."/>
            <person name="Zhang C."/>
            <person name="Koblizek M."/>
        </authorList>
    </citation>
    <scope>NUCLEOTIDE SEQUENCE [LARGE SCALE GENOMIC DNA]</scope>
    <source>
        <strain evidence="1 2">AP64</strain>
    </source>
</reference>
<dbReference type="STRING" id="1379270.GEMMAAP_06450"/>
<organism evidence="1 2">
    <name type="scientific">Gemmatimonas phototrophica</name>
    <dbReference type="NCBI Taxonomy" id="1379270"/>
    <lineage>
        <taxon>Bacteria</taxon>
        <taxon>Pseudomonadati</taxon>
        <taxon>Gemmatimonadota</taxon>
        <taxon>Gemmatimonadia</taxon>
        <taxon>Gemmatimonadales</taxon>
        <taxon>Gemmatimonadaceae</taxon>
        <taxon>Gemmatimonas</taxon>
    </lineage>
</organism>
<protein>
    <recommendedName>
        <fullName evidence="3">Photosynthetic complex assembly protein PuhC</fullName>
    </recommendedName>
</protein>
<dbReference type="Proteomes" id="UP000076404">
    <property type="component" value="Chromosome"/>
</dbReference>
<dbReference type="EMBL" id="CP011454">
    <property type="protein sequence ID" value="AMW06618.1"/>
    <property type="molecule type" value="Genomic_DNA"/>
</dbReference>
<keyword evidence="2" id="KW-1185">Reference proteome</keyword>
<name>A0A143BNM9_9BACT</name>